<keyword evidence="3" id="KW-1185">Reference proteome</keyword>
<sequence>MSLPEEFSHGYDFDPKFSKSVAYFSMEFAIDQPLKTYSGGLGFLAGSHMRSAYEQRQNLIGIGILWKYGYYDQIRKGDQSMDVLFSEKKYSFLTDTRIKFNIEINGHPVAVKAFFLKPEVFGTVPMFFLSTDLPENDYLAQSTCHKLYDSDPSARVGQSILLGVGGATLLEKLGHKPEIYHLNEAHALPAAFHVYSKTRNVEDVKKRFVFTTHTPEEAGNEKHDINLLDRMGFFCNLPLKEVRKVTGIKDNTFNHSLGALRVSHIANGVSKLHGEVSRHMWEKYDDLCPIHHVTNAQNKKYWLEPDMEEALNKGDIKKIREIKRKRKIKLFEEVADQTGKLLDPDVLTVVWARRYAEYKRPDLITRDAARFHKLMRQTEHPIQIIWAGKPYPMDYNAIHTFNHLVRLSESYDNMAVVVGYELRLSRKLKYGSDVWLNNPRITREASGTSGMTAAMNGSVNISTDDGWMPEFAKDGINSFVLPAVDFKKPHHEQDLEDLNNLYDILEEKILPMYYNSPEKWDEITLNSMRDVVPYFDASRMVTEYYDGIYNFDEQQ</sequence>
<accession>A0AAU9DFM5</accession>
<dbReference type="PANTHER" id="PTHR42655">
    <property type="entry name" value="GLYCOGEN PHOSPHORYLASE"/>
    <property type="match status" value="1"/>
</dbReference>
<reference evidence="2 3" key="1">
    <citation type="submission" date="2021-12" db="EMBL/GenBank/DDBJ databases">
        <title>Genome sequencing of bacteria with rrn-lacking chromosome and rrn-plasmid.</title>
        <authorList>
            <person name="Anda M."/>
            <person name="Iwasaki W."/>
        </authorList>
    </citation>
    <scope>NUCLEOTIDE SEQUENCE [LARGE SCALE GENOMIC DNA]</scope>
    <source>
        <strain evidence="2 3">DSM 100852</strain>
    </source>
</reference>
<dbReference type="KEGG" id="fax:FUAX_37570"/>
<dbReference type="EMBL" id="AP025314">
    <property type="protein sequence ID" value="BDD11325.1"/>
    <property type="molecule type" value="Genomic_DNA"/>
</dbReference>
<dbReference type="GO" id="GO:0008184">
    <property type="term" value="F:glycogen phosphorylase activity"/>
    <property type="evidence" value="ECO:0007669"/>
    <property type="project" value="InterPro"/>
</dbReference>
<comment type="similarity">
    <text evidence="1">Belongs to the glycogen phosphorylase family.</text>
</comment>
<dbReference type="Gene3D" id="3.40.50.2000">
    <property type="entry name" value="Glycogen Phosphorylase B"/>
    <property type="match status" value="2"/>
</dbReference>
<dbReference type="NCBIfam" id="TIGR02094">
    <property type="entry name" value="more_P_ylases"/>
    <property type="match status" value="2"/>
</dbReference>
<dbReference type="SUPFAM" id="SSF53756">
    <property type="entry name" value="UDP-Glycosyltransferase/glycogen phosphorylase"/>
    <property type="match status" value="1"/>
</dbReference>
<dbReference type="RefSeq" id="WP_338392825.1">
    <property type="nucleotide sequence ID" value="NZ_AP025314.1"/>
</dbReference>
<evidence type="ECO:0000313" key="3">
    <source>
        <dbReference type="Proteomes" id="UP001348817"/>
    </source>
</evidence>
<dbReference type="Pfam" id="PF00343">
    <property type="entry name" value="Phosphorylase"/>
    <property type="match status" value="1"/>
</dbReference>
<evidence type="ECO:0000256" key="1">
    <source>
        <dbReference type="ARBA" id="ARBA00006047"/>
    </source>
</evidence>
<dbReference type="InterPro" id="IPR011834">
    <property type="entry name" value="Agluc_phsphrylas"/>
</dbReference>
<dbReference type="AlphaFoldDB" id="A0AAU9DFM5"/>
<dbReference type="GO" id="GO:0030170">
    <property type="term" value="F:pyridoxal phosphate binding"/>
    <property type="evidence" value="ECO:0007669"/>
    <property type="project" value="InterPro"/>
</dbReference>
<evidence type="ECO:0000313" key="2">
    <source>
        <dbReference type="EMBL" id="BDD11325.1"/>
    </source>
</evidence>
<dbReference type="InterPro" id="IPR000811">
    <property type="entry name" value="Glyco_trans_35"/>
</dbReference>
<dbReference type="GO" id="GO:0005975">
    <property type="term" value="P:carbohydrate metabolic process"/>
    <property type="evidence" value="ECO:0007669"/>
    <property type="project" value="InterPro"/>
</dbReference>
<protein>
    <recommendedName>
        <fullName evidence="4">Alpha-glucan family phosphorylase</fullName>
    </recommendedName>
</protein>
<evidence type="ECO:0008006" key="4">
    <source>
        <dbReference type="Google" id="ProtNLM"/>
    </source>
</evidence>
<organism evidence="2 3">
    <name type="scientific">Fulvitalea axinellae</name>
    <dbReference type="NCBI Taxonomy" id="1182444"/>
    <lineage>
        <taxon>Bacteria</taxon>
        <taxon>Pseudomonadati</taxon>
        <taxon>Bacteroidota</taxon>
        <taxon>Cytophagia</taxon>
        <taxon>Cytophagales</taxon>
        <taxon>Persicobacteraceae</taxon>
        <taxon>Fulvitalea</taxon>
    </lineage>
</organism>
<proteinExistence type="inferred from homology"/>
<dbReference type="Proteomes" id="UP001348817">
    <property type="component" value="Chromosome"/>
</dbReference>
<dbReference type="InterPro" id="IPR052182">
    <property type="entry name" value="Glycogen/Maltodextrin_Phosph"/>
</dbReference>
<dbReference type="PANTHER" id="PTHR42655:SF1">
    <property type="entry name" value="GLYCOGEN PHOSPHORYLASE"/>
    <property type="match status" value="1"/>
</dbReference>
<name>A0AAU9DFM5_9BACT</name>
<gene>
    <name evidence="2" type="ORF">FUAX_37570</name>
</gene>